<dbReference type="InterPro" id="IPR003856">
    <property type="entry name" value="LPS_length_determ_N"/>
</dbReference>
<feature type="non-terminal residue" evidence="7">
    <location>
        <position position="260"/>
    </location>
</feature>
<name>A0A382Z4A5_9ZZZZ</name>
<reference evidence="7" key="1">
    <citation type="submission" date="2018-05" db="EMBL/GenBank/DDBJ databases">
        <authorList>
            <person name="Lanie J.A."/>
            <person name="Ng W.-L."/>
            <person name="Kazmierczak K.M."/>
            <person name="Andrzejewski T.M."/>
            <person name="Davidsen T.M."/>
            <person name="Wayne K.J."/>
            <person name="Tettelin H."/>
            <person name="Glass J.I."/>
            <person name="Rusch D."/>
            <person name="Podicherti R."/>
            <person name="Tsui H.-C.T."/>
            <person name="Winkler M.E."/>
        </authorList>
    </citation>
    <scope>NUCLEOTIDE SEQUENCE</scope>
</reference>
<evidence type="ECO:0000256" key="3">
    <source>
        <dbReference type="ARBA" id="ARBA00022692"/>
    </source>
</evidence>
<gene>
    <name evidence="7" type="ORF">METZ01_LOCUS442422</name>
</gene>
<evidence type="ECO:0000259" key="6">
    <source>
        <dbReference type="Pfam" id="PF02706"/>
    </source>
</evidence>
<sequence length="260" mass="28866">PPHGVREGDMQEENTISTSETGLNLKELFEVVWKAKSLVVLISLIFFAYSVYYIKSLPDSYSAYGTYVPSSNSAQASVSSGTLSGMAKMAGLNIPVAANNKVDLALDILRSRKFLRDMIFQKEILPHLGWDWSAEDIEKMSEEEKEELLQSATAALNGTFQIIKPRASSTVRIIVNHGNPLFAKQLVEWLIEGVNKTMADDAVVEAQKSIEYLKIQANSTSVTDLKTLFYAMIGKHVSTIMLAEVNKEYIFKTLDPPVLP</sequence>
<organism evidence="7">
    <name type="scientific">marine metagenome</name>
    <dbReference type="NCBI Taxonomy" id="408172"/>
    <lineage>
        <taxon>unclassified sequences</taxon>
        <taxon>metagenomes</taxon>
        <taxon>ecological metagenomes</taxon>
    </lineage>
</organism>
<dbReference type="GO" id="GO:0005886">
    <property type="term" value="C:plasma membrane"/>
    <property type="evidence" value="ECO:0007669"/>
    <property type="project" value="UniProtKB-SubCell"/>
</dbReference>
<keyword evidence="2" id="KW-1003">Cell membrane</keyword>
<accession>A0A382Z4A5</accession>
<dbReference type="GO" id="GO:0004713">
    <property type="term" value="F:protein tyrosine kinase activity"/>
    <property type="evidence" value="ECO:0007669"/>
    <property type="project" value="TreeGrafter"/>
</dbReference>
<dbReference type="EMBL" id="UINC01180397">
    <property type="protein sequence ID" value="SVD89568.1"/>
    <property type="molecule type" value="Genomic_DNA"/>
</dbReference>
<evidence type="ECO:0000256" key="2">
    <source>
        <dbReference type="ARBA" id="ARBA00022475"/>
    </source>
</evidence>
<keyword evidence="5" id="KW-0472">Membrane</keyword>
<evidence type="ECO:0000256" key="1">
    <source>
        <dbReference type="ARBA" id="ARBA00004651"/>
    </source>
</evidence>
<evidence type="ECO:0000256" key="5">
    <source>
        <dbReference type="ARBA" id="ARBA00023136"/>
    </source>
</evidence>
<dbReference type="PANTHER" id="PTHR32309:SF13">
    <property type="entry name" value="FERRIC ENTEROBACTIN TRANSPORT PROTEIN FEPE"/>
    <property type="match status" value="1"/>
</dbReference>
<keyword evidence="4" id="KW-1133">Transmembrane helix</keyword>
<proteinExistence type="predicted"/>
<comment type="subcellular location">
    <subcellularLocation>
        <location evidence="1">Cell membrane</location>
        <topology evidence="1">Multi-pass membrane protein</topology>
    </subcellularLocation>
</comment>
<keyword evidence="3" id="KW-0812">Transmembrane</keyword>
<dbReference type="InterPro" id="IPR050445">
    <property type="entry name" value="Bact_polysacc_biosynth/exp"/>
</dbReference>
<dbReference type="Pfam" id="PF02706">
    <property type="entry name" value="Wzz"/>
    <property type="match status" value="1"/>
</dbReference>
<dbReference type="PANTHER" id="PTHR32309">
    <property type="entry name" value="TYROSINE-PROTEIN KINASE"/>
    <property type="match status" value="1"/>
</dbReference>
<feature type="domain" description="Polysaccharide chain length determinant N-terminal" evidence="6">
    <location>
        <begin position="23"/>
        <end position="115"/>
    </location>
</feature>
<protein>
    <recommendedName>
        <fullName evidence="6">Polysaccharide chain length determinant N-terminal domain-containing protein</fullName>
    </recommendedName>
</protein>
<evidence type="ECO:0000313" key="7">
    <source>
        <dbReference type="EMBL" id="SVD89568.1"/>
    </source>
</evidence>
<evidence type="ECO:0000256" key="4">
    <source>
        <dbReference type="ARBA" id="ARBA00022989"/>
    </source>
</evidence>
<feature type="non-terminal residue" evidence="7">
    <location>
        <position position="1"/>
    </location>
</feature>
<dbReference type="AlphaFoldDB" id="A0A382Z4A5"/>